<dbReference type="OrthoDB" id="4966310at2"/>
<comment type="similarity">
    <text evidence="1">Belongs to the PemK/MazF family.</text>
</comment>
<comment type="caution">
    <text evidence="3">The sequence shown here is derived from an EMBL/GenBank/DDBJ whole genome shotgun (WGS) entry which is preliminary data.</text>
</comment>
<reference evidence="3 4" key="1">
    <citation type="submission" date="2018-05" db="EMBL/GenBank/DDBJ databases">
        <title>Genomic Encyclopedia of Type Strains, Phase IV (KMG-IV): sequencing the most valuable type-strain genomes for metagenomic binning, comparative biology and taxonomic classification.</title>
        <authorList>
            <person name="Goeker M."/>
        </authorList>
    </citation>
    <scope>NUCLEOTIDE SEQUENCE [LARGE SCALE GENOMIC DNA]</scope>
    <source>
        <strain evidence="3 4">DSM 44704</strain>
    </source>
</reference>
<dbReference type="Pfam" id="PF02452">
    <property type="entry name" value="PemK_toxin"/>
    <property type="match status" value="1"/>
</dbReference>
<accession>A0A318KBF0</accession>
<proteinExistence type="inferred from homology"/>
<dbReference type="AlphaFoldDB" id="A0A318KBF0"/>
<name>A0A318KBF0_9NOCA</name>
<dbReference type="RefSeq" id="WP_040733544.1">
    <property type="nucleotide sequence ID" value="NZ_QJKF01000007.1"/>
</dbReference>
<gene>
    <name evidence="3" type="ORF">DFR70_107237</name>
</gene>
<dbReference type="InterPro" id="IPR003477">
    <property type="entry name" value="PemK-like"/>
</dbReference>
<evidence type="ECO:0000256" key="1">
    <source>
        <dbReference type="ARBA" id="ARBA00007521"/>
    </source>
</evidence>
<dbReference type="EMBL" id="QJKF01000007">
    <property type="protein sequence ID" value="PXX62369.1"/>
    <property type="molecule type" value="Genomic_DNA"/>
</dbReference>
<sequence>MTNSAPVRGQIYRVDVGCGPKPWLIVSNNRRNRLWPDVLAARITTTTKHALLPTWVELSPADPLVGNIVTDDLEQIERADLGPLLGTISPGTVMAVNSALKLALAMP</sequence>
<organism evidence="3 4">
    <name type="scientific">Nocardia tenerifensis</name>
    <dbReference type="NCBI Taxonomy" id="228006"/>
    <lineage>
        <taxon>Bacteria</taxon>
        <taxon>Bacillati</taxon>
        <taxon>Actinomycetota</taxon>
        <taxon>Actinomycetes</taxon>
        <taxon>Mycobacteriales</taxon>
        <taxon>Nocardiaceae</taxon>
        <taxon>Nocardia</taxon>
    </lineage>
</organism>
<dbReference type="Gene3D" id="2.30.30.110">
    <property type="match status" value="1"/>
</dbReference>
<evidence type="ECO:0000313" key="4">
    <source>
        <dbReference type="Proteomes" id="UP000247569"/>
    </source>
</evidence>
<dbReference type="Proteomes" id="UP000247569">
    <property type="component" value="Unassembled WGS sequence"/>
</dbReference>
<dbReference type="GO" id="GO:0003677">
    <property type="term" value="F:DNA binding"/>
    <property type="evidence" value="ECO:0007669"/>
    <property type="project" value="InterPro"/>
</dbReference>
<dbReference type="SUPFAM" id="SSF50118">
    <property type="entry name" value="Cell growth inhibitor/plasmid maintenance toxic component"/>
    <property type="match status" value="1"/>
</dbReference>
<keyword evidence="2" id="KW-1277">Toxin-antitoxin system</keyword>
<protein>
    <submittedName>
        <fullName evidence="3">mRNA interferase MazF</fullName>
    </submittedName>
</protein>
<evidence type="ECO:0000256" key="2">
    <source>
        <dbReference type="ARBA" id="ARBA00022649"/>
    </source>
</evidence>
<evidence type="ECO:0000313" key="3">
    <source>
        <dbReference type="EMBL" id="PXX62369.1"/>
    </source>
</evidence>
<keyword evidence="4" id="KW-1185">Reference proteome</keyword>
<dbReference type="InterPro" id="IPR011067">
    <property type="entry name" value="Plasmid_toxin/cell-grow_inhib"/>
</dbReference>